<sequence>MIGGVVHRIGPSDRSIVAAGWLAVWSMAVAFWLLFKPWPYPVVMILAALTPWATIWLVRRDPELSLFESQRQPGSGNLALAWGLPSLALAIPSFHQHFVDYGGLLVVAIGLGAVLWTAMVVADTHGRNRTAMAFAAVVAFAWGWGVVTAIDLALTRNNFTVVKGVVEDADWPRRGGPSLYVGATVDGRRETFDNLNVTQAIYGLHPIGAPICVEIHKGLLGSRHVYAVTCPLV</sequence>
<feature type="transmembrane region" description="Helical" evidence="1">
    <location>
        <begin position="16"/>
        <end position="34"/>
    </location>
</feature>
<evidence type="ECO:0000313" key="2">
    <source>
        <dbReference type="EMBL" id="MBI1683981.1"/>
    </source>
</evidence>
<reference evidence="2 3" key="1">
    <citation type="submission" date="2020-11" db="EMBL/GenBank/DDBJ databases">
        <title>genome sequence of strain KACC 18849.</title>
        <authorList>
            <person name="Gao J."/>
            <person name="Zhang X."/>
        </authorList>
    </citation>
    <scope>NUCLEOTIDE SEQUENCE [LARGE SCALE GENOMIC DNA]</scope>
    <source>
        <strain evidence="2 3">KACC 18849</strain>
    </source>
</reference>
<feature type="transmembrane region" description="Helical" evidence="1">
    <location>
        <begin position="40"/>
        <end position="58"/>
    </location>
</feature>
<evidence type="ECO:0000313" key="3">
    <source>
        <dbReference type="Proteomes" id="UP000639859"/>
    </source>
</evidence>
<dbReference type="RefSeq" id="WP_198575892.1">
    <property type="nucleotide sequence ID" value="NZ_JADWOX010000005.1"/>
</dbReference>
<feature type="transmembrane region" description="Helical" evidence="1">
    <location>
        <begin position="133"/>
        <end position="154"/>
    </location>
</feature>
<organism evidence="2 3">
    <name type="scientific">Caulobacter hibisci</name>
    <dbReference type="NCBI Taxonomy" id="2035993"/>
    <lineage>
        <taxon>Bacteria</taxon>
        <taxon>Pseudomonadati</taxon>
        <taxon>Pseudomonadota</taxon>
        <taxon>Alphaproteobacteria</taxon>
        <taxon>Caulobacterales</taxon>
        <taxon>Caulobacteraceae</taxon>
        <taxon>Caulobacter</taxon>
    </lineage>
</organism>
<keyword evidence="1" id="KW-1133">Transmembrane helix</keyword>
<accession>A0ABS0SWK3</accession>
<keyword evidence="1" id="KW-0472">Membrane</keyword>
<dbReference type="EMBL" id="JADWOX010000005">
    <property type="protein sequence ID" value="MBI1683981.1"/>
    <property type="molecule type" value="Genomic_DNA"/>
</dbReference>
<keyword evidence="1" id="KW-0812">Transmembrane</keyword>
<evidence type="ECO:0000256" key="1">
    <source>
        <dbReference type="SAM" id="Phobius"/>
    </source>
</evidence>
<keyword evidence="3" id="KW-1185">Reference proteome</keyword>
<proteinExistence type="predicted"/>
<gene>
    <name evidence="2" type="ORF">I4Q42_09900</name>
</gene>
<protein>
    <submittedName>
        <fullName evidence="2">Uncharacterized protein</fullName>
    </submittedName>
</protein>
<name>A0ABS0SWK3_9CAUL</name>
<feature type="transmembrane region" description="Helical" evidence="1">
    <location>
        <begin position="101"/>
        <end position="121"/>
    </location>
</feature>
<dbReference type="Proteomes" id="UP000639859">
    <property type="component" value="Unassembled WGS sequence"/>
</dbReference>
<comment type="caution">
    <text evidence="2">The sequence shown here is derived from an EMBL/GenBank/DDBJ whole genome shotgun (WGS) entry which is preliminary data.</text>
</comment>